<keyword evidence="4" id="KW-0378">Hydrolase</keyword>
<evidence type="ECO:0000256" key="4">
    <source>
        <dbReference type="ARBA" id="ARBA00022801"/>
    </source>
</evidence>
<dbReference type="Pfam" id="PF01510">
    <property type="entry name" value="Amidase_2"/>
    <property type="match status" value="1"/>
</dbReference>
<dbReference type="EMBL" id="FCOR01000006">
    <property type="protein sequence ID" value="CVK16245.1"/>
    <property type="molecule type" value="Genomic_DNA"/>
</dbReference>
<dbReference type="PANTHER" id="PTHR30417:SF1">
    <property type="entry name" value="N-ACETYLMURAMOYL-L-ALANINE AMIDASE AMID"/>
    <property type="match status" value="1"/>
</dbReference>
<evidence type="ECO:0000256" key="1">
    <source>
        <dbReference type="ARBA" id="ARBA00001561"/>
    </source>
</evidence>
<protein>
    <recommendedName>
        <fullName evidence="3">N-acetylmuramoyl-L-alanine amidase</fullName>
        <ecNumber evidence="3">3.5.1.28</ecNumber>
    </recommendedName>
</protein>
<dbReference type="InterPro" id="IPR036365">
    <property type="entry name" value="PGBD-like_sf"/>
</dbReference>
<dbReference type="InterPro" id="IPR051206">
    <property type="entry name" value="NAMLAA_amidase_2"/>
</dbReference>
<dbReference type="STRING" id="1586267.GCA_001418685_01096"/>
<gene>
    <name evidence="7" type="ORF">Ga0061079_10610</name>
</gene>
<dbReference type="GO" id="GO:0009254">
    <property type="term" value="P:peptidoglycan turnover"/>
    <property type="evidence" value="ECO:0007669"/>
    <property type="project" value="TreeGrafter"/>
</dbReference>
<reference evidence="7 8" key="1">
    <citation type="submission" date="2016-01" db="EMBL/GenBank/DDBJ databases">
        <authorList>
            <person name="McClelland M."/>
            <person name="Jain A."/>
            <person name="Saraogi P."/>
            <person name="Mendelson R."/>
            <person name="Westerman R."/>
            <person name="SanMiguel P."/>
            <person name="Csonka L."/>
        </authorList>
    </citation>
    <scope>NUCLEOTIDE SEQUENCE [LARGE SCALE GENOMIC DNA]</scope>
    <source>
        <strain evidence="7 8">R-53146</strain>
    </source>
</reference>
<evidence type="ECO:0000256" key="3">
    <source>
        <dbReference type="ARBA" id="ARBA00011901"/>
    </source>
</evidence>
<dbReference type="FunFam" id="3.40.80.10:FF:000003">
    <property type="entry name" value="N-acetylmuramoyl-L-alanine amidase"/>
    <property type="match status" value="1"/>
</dbReference>
<dbReference type="RefSeq" id="WP_055425453.1">
    <property type="nucleotide sequence ID" value="NZ_FCOR01000006.1"/>
</dbReference>
<dbReference type="Gene3D" id="3.40.80.10">
    <property type="entry name" value="Peptidoglycan recognition protein-like"/>
    <property type="match status" value="1"/>
</dbReference>
<dbReference type="InterPro" id="IPR002477">
    <property type="entry name" value="Peptidoglycan-bd-like"/>
</dbReference>
<dbReference type="GO" id="GO:0009253">
    <property type="term" value="P:peptidoglycan catabolic process"/>
    <property type="evidence" value="ECO:0007669"/>
    <property type="project" value="InterPro"/>
</dbReference>
<dbReference type="Pfam" id="PF01471">
    <property type="entry name" value="PG_binding_1"/>
    <property type="match status" value="1"/>
</dbReference>
<evidence type="ECO:0000313" key="7">
    <source>
        <dbReference type="EMBL" id="CVK16245.1"/>
    </source>
</evidence>
<evidence type="ECO:0000256" key="2">
    <source>
        <dbReference type="ARBA" id="ARBA00007553"/>
    </source>
</evidence>
<dbReference type="PROSITE" id="PS51257">
    <property type="entry name" value="PROKAR_LIPOPROTEIN"/>
    <property type="match status" value="1"/>
</dbReference>
<organism evidence="7 8">
    <name type="scientific">Apibacter mensalis</name>
    <dbReference type="NCBI Taxonomy" id="1586267"/>
    <lineage>
        <taxon>Bacteria</taxon>
        <taxon>Pseudomonadati</taxon>
        <taxon>Bacteroidota</taxon>
        <taxon>Flavobacteriia</taxon>
        <taxon>Flavobacteriales</taxon>
        <taxon>Weeksellaceae</taxon>
        <taxon>Apibacter</taxon>
    </lineage>
</organism>
<dbReference type="EC" id="3.5.1.28" evidence="3"/>
<sequence>MIQLLKFNIFILCSTLFFLSCGSQKKIIFDSKVIRDTVYITHANPNYHIITEANLPEYVISQKNFPSVAFNERIKFLVIHYTVSDYPTSVKILAKKGQVSSHYLITDQPNDTIDILVSEDKRAWHAGISSWNGTENLNDTSIGIEIVNKGFTKIKDSLLFATFPEYQIKKVAALSKNIIDRYQIDPVNVVGHSDIAPLRKQDPGPMFPWKELYTNYGIGAWYDEYDKDVFLSQYIPDTYPYTSPLEFQKSLRKYGYKIDLTGEWDKNTFLIVRAFQWHFRPEKADGMVDAETWAILQALNKKYRSDTK</sequence>
<dbReference type="SMART" id="SM00644">
    <property type="entry name" value="Ami_2"/>
    <property type="match status" value="1"/>
</dbReference>
<evidence type="ECO:0000259" key="6">
    <source>
        <dbReference type="SMART" id="SM00644"/>
    </source>
</evidence>
<keyword evidence="5" id="KW-0961">Cell wall biogenesis/degradation</keyword>
<dbReference type="PANTHER" id="PTHR30417">
    <property type="entry name" value="N-ACETYLMURAMOYL-L-ALANINE AMIDASE AMID"/>
    <property type="match status" value="1"/>
</dbReference>
<accession>A0A0X3AQC0</accession>
<dbReference type="CDD" id="cd06583">
    <property type="entry name" value="PGRP"/>
    <property type="match status" value="1"/>
</dbReference>
<dbReference type="InterPro" id="IPR036366">
    <property type="entry name" value="PGBDSf"/>
</dbReference>
<dbReference type="SUPFAM" id="SSF47090">
    <property type="entry name" value="PGBD-like"/>
    <property type="match status" value="1"/>
</dbReference>
<evidence type="ECO:0000256" key="5">
    <source>
        <dbReference type="ARBA" id="ARBA00023316"/>
    </source>
</evidence>
<dbReference type="InterPro" id="IPR036505">
    <property type="entry name" value="Amidase/PGRP_sf"/>
</dbReference>
<dbReference type="SUPFAM" id="SSF55846">
    <property type="entry name" value="N-acetylmuramoyl-L-alanine amidase-like"/>
    <property type="match status" value="1"/>
</dbReference>
<comment type="catalytic activity">
    <reaction evidence="1">
        <text>Hydrolyzes the link between N-acetylmuramoyl residues and L-amino acid residues in certain cell-wall glycopeptides.</text>
        <dbReference type="EC" id="3.5.1.28"/>
    </reaction>
</comment>
<dbReference type="Proteomes" id="UP000182761">
    <property type="component" value="Unassembled WGS sequence"/>
</dbReference>
<dbReference type="AlphaFoldDB" id="A0A0X3AQC0"/>
<proteinExistence type="inferred from homology"/>
<dbReference type="GO" id="GO:0008745">
    <property type="term" value="F:N-acetylmuramoyl-L-alanine amidase activity"/>
    <property type="evidence" value="ECO:0007669"/>
    <property type="project" value="UniProtKB-EC"/>
</dbReference>
<dbReference type="GO" id="GO:0019867">
    <property type="term" value="C:outer membrane"/>
    <property type="evidence" value="ECO:0007669"/>
    <property type="project" value="TreeGrafter"/>
</dbReference>
<dbReference type="GO" id="GO:0071555">
    <property type="term" value="P:cell wall organization"/>
    <property type="evidence" value="ECO:0007669"/>
    <property type="project" value="UniProtKB-KW"/>
</dbReference>
<dbReference type="OrthoDB" id="9794842at2"/>
<keyword evidence="8" id="KW-1185">Reference proteome</keyword>
<evidence type="ECO:0000313" key="8">
    <source>
        <dbReference type="Proteomes" id="UP000182761"/>
    </source>
</evidence>
<dbReference type="InterPro" id="IPR002502">
    <property type="entry name" value="Amidase_domain"/>
</dbReference>
<dbReference type="Gene3D" id="1.10.101.10">
    <property type="entry name" value="PGBD-like superfamily/PGBD"/>
    <property type="match status" value="1"/>
</dbReference>
<name>A0A0X3AQC0_9FLAO</name>
<feature type="domain" description="N-acetylmuramoyl-L-alanine amidase" evidence="6">
    <location>
        <begin position="62"/>
        <end position="204"/>
    </location>
</feature>
<comment type="similarity">
    <text evidence="2">Belongs to the N-acetylmuramoyl-L-alanine amidase 2 family.</text>
</comment>